<dbReference type="EMBL" id="JBBHJY010000006">
    <property type="protein sequence ID" value="MEJ6010779.1"/>
    <property type="molecule type" value="Genomic_DNA"/>
</dbReference>
<dbReference type="Proteomes" id="UP001379235">
    <property type="component" value="Unassembled WGS sequence"/>
</dbReference>
<keyword evidence="3" id="KW-1185">Reference proteome</keyword>
<dbReference type="Pfam" id="PF05721">
    <property type="entry name" value="PhyH"/>
    <property type="match status" value="1"/>
</dbReference>
<evidence type="ECO:0000256" key="1">
    <source>
        <dbReference type="ARBA" id="ARBA00001954"/>
    </source>
</evidence>
<evidence type="ECO:0000313" key="2">
    <source>
        <dbReference type="EMBL" id="MEJ6010779.1"/>
    </source>
</evidence>
<organism evidence="2 3">
    <name type="scientific">Novosphingobium aquae</name>
    <dbReference type="NCBI Taxonomy" id="3133435"/>
    <lineage>
        <taxon>Bacteria</taxon>
        <taxon>Pseudomonadati</taxon>
        <taxon>Pseudomonadota</taxon>
        <taxon>Alphaproteobacteria</taxon>
        <taxon>Sphingomonadales</taxon>
        <taxon>Sphingomonadaceae</taxon>
        <taxon>Novosphingobium</taxon>
    </lineage>
</organism>
<evidence type="ECO:0000313" key="3">
    <source>
        <dbReference type="Proteomes" id="UP001379235"/>
    </source>
</evidence>
<dbReference type="PANTHER" id="PTHR20883:SF48">
    <property type="entry name" value="ECTOINE DIOXYGENASE"/>
    <property type="match status" value="1"/>
</dbReference>
<protein>
    <submittedName>
        <fullName evidence="2">Phytanoyl-CoA dioxygenase family protein</fullName>
    </submittedName>
</protein>
<name>A0ABU8SBB5_9SPHN</name>
<gene>
    <name evidence="2" type="ORF">WG900_12725</name>
</gene>
<dbReference type="GO" id="GO:0051213">
    <property type="term" value="F:dioxygenase activity"/>
    <property type="evidence" value="ECO:0007669"/>
    <property type="project" value="UniProtKB-KW"/>
</dbReference>
<comment type="cofactor">
    <cofactor evidence="1">
        <name>Fe(2+)</name>
        <dbReference type="ChEBI" id="CHEBI:29033"/>
    </cofactor>
</comment>
<proteinExistence type="predicted"/>
<comment type="caution">
    <text evidence="2">The sequence shown here is derived from an EMBL/GenBank/DDBJ whole genome shotgun (WGS) entry which is preliminary data.</text>
</comment>
<dbReference type="Gene3D" id="2.60.120.620">
    <property type="entry name" value="q2cbj1_9rhob like domain"/>
    <property type="match status" value="1"/>
</dbReference>
<dbReference type="SUPFAM" id="SSF51197">
    <property type="entry name" value="Clavaminate synthase-like"/>
    <property type="match status" value="1"/>
</dbReference>
<dbReference type="RefSeq" id="WP_339967580.1">
    <property type="nucleotide sequence ID" value="NZ_JBBHJY010000006.1"/>
</dbReference>
<reference evidence="2 3" key="1">
    <citation type="submission" date="2024-03" db="EMBL/GenBank/DDBJ databases">
        <authorList>
            <person name="Jo J.-H."/>
        </authorList>
    </citation>
    <scope>NUCLEOTIDE SEQUENCE [LARGE SCALE GENOMIC DNA]</scope>
    <source>
        <strain evidence="2 3">AS3R-12</strain>
    </source>
</reference>
<keyword evidence="2" id="KW-0223">Dioxygenase</keyword>
<dbReference type="PANTHER" id="PTHR20883">
    <property type="entry name" value="PHYTANOYL-COA DIOXYGENASE DOMAIN CONTAINING 1"/>
    <property type="match status" value="1"/>
</dbReference>
<dbReference type="InterPro" id="IPR008775">
    <property type="entry name" value="Phytyl_CoA_dOase-like"/>
</dbReference>
<sequence length="289" mass="32245">MTAPQCSAAWTRDLLEHGYCIIPDLLPPEALSSIESDLDPVFDQTPCSHGYFYGYRTKRFGSLLRRSPHAAQLVLEPTILAIVRQVLSPACDRIQLNVAQAIEIHPGEIEQFPHCDHDMWPGIKGHHEYLVNVMWPLTEFTPDNGATRIYPGTHRRKIETLDDLPQPVVAQCQPGSAICFLGSTVHGAGANRSQGIRRGIVVGYSLGWLKPYENQWLAYPPEIARTFPDELAELAGYALHRPNLGNYEGQCPSNLLKGNPVGHPQATDALRPDQEEAVEQFAQRHWCAK</sequence>
<accession>A0ABU8SBB5</accession>
<keyword evidence="2" id="KW-0560">Oxidoreductase</keyword>